<dbReference type="GO" id="GO:0005789">
    <property type="term" value="C:endoplasmic reticulum membrane"/>
    <property type="evidence" value="ECO:0007669"/>
    <property type="project" value="UniProtKB-SubCell"/>
</dbReference>
<dbReference type="EC" id="2.4.1.257" evidence="2"/>
<dbReference type="Gene3D" id="3.40.50.2000">
    <property type="entry name" value="Glycogen Phosphorylase B"/>
    <property type="match status" value="2"/>
</dbReference>
<organism evidence="4">
    <name type="scientific">Pseudo-nitzschia australis</name>
    <dbReference type="NCBI Taxonomy" id="44445"/>
    <lineage>
        <taxon>Eukaryota</taxon>
        <taxon>Sar</taxon>
        <taxon>Stramenopiles</taxon>
        <taxon>Ochrophyta</taxon>
        <taxon>Bacillariophyta</taxon>
        <taxon>Bacillariophyceae</taxon>
        <taxon>Bacillariophycidae</taxon>
        <taxon>Bacillariales</taxon>
        <taxon>Bacillariaceae</taxon>
        <taxon>Pseudo-nitzschia</taxon>
    </lineage>
</organism>
<proteinExistence type="inferred from homology"/>
<dbReference type="SUPFAM" id="SSF53756">
    <property type="entry name" value="UDP-Glycosyltransferase/glycogen phosphorylase"/>
    <property type="match status" value="1"/>
</dbReference>
<feature type="compositionally biased region" description="Low complexity" evidence="3">
    <location>
        <begin position="255"/>
        <end position="269"/>
    </location>
</feature>
<dbReference type="GO" id="GO:0102704">
    <property type="term" value="F:GDP-Man:Man(2)GlcNAc(2)-PP-Dol alpha-1,6-mannosyltransferase activity"/>
    <property type="evidence" value="ECO:0007669"/>
    <property type="project" value="UniProtKB-UniRule"/>
</dbReference>
<evidence type="ECO:0000313" key="4">
    <source>
        <dbReference type="EMBL" id="CAE0722986.1"/>
    </source>
</evidence>
<protein>
    <recommendedName>
        <fullName evidence="2">Alpha-1,3/1,6-mannosyltransferase ALG2</fullName>
        <ecNumber evidence="2">2.4.1.132</ecNumber>
        <ecNumber evidence="2">2.4.1.257</ecNumber>
    </recommendedName>
    <alternativeName>
        <fullName evidence="2">GDP-Man:Man(1)GlcNAc(2)-PP-Dol alpha-1,3-mannosyltransferase</fullName>
    </alternativeName>
</protein>
<accession>A0A7S4APY7</accession>
<dbReference type="EC" id="2.4.1.132" evidence="2"/>
<evidence type="ECO:0000256" key="1">
    <source>
        <dbReference type="ARBA" id="ARBA00022679"/>
    </source>
</evidence>
<sequence length="413" mass="46231">MATTSHPDANANANANEDAPRPLHVVFVHLDLGIGGAEQLVLQLARASRDLGHRVEIVTTRCDSDHCFADVKKPDGILSGCVSVYGQNIPPNIAGVATALMSTVRMIYLTYKVVSAIDDSADDSIDAATTTVDGKQTHTQTQTQTLQNNKKYKHKSADVVVVDVLPTSLPLLLGWMATAGVLFYCHFPDKLLLRNNRGGILKKWYRKLLDAVEESTMGLSDTLVVNSRFTLGMVERHFPLLSARRTNEQRKHQQSRQQQQHQQQQQRNQNQNRLLEPIEVLYPALDTSNMVQANNRDKTNRSPIVSLNRFERKKNIGLVIRAYAYIMNDTTMDKELPPLVIAGGYDRQNAENVKHRAELGAVAKELGVPVDFRLDISDKERAARSVHKDYDKVLVPVDHTPCKDLLQYSYCTV</sequence>
<comment type="function">
    <text evidence="2">Mannosylates Man(2)GlcNAc(2)-dolichol diphosphate and Man(1)GlcNAc(2)-dolichol diphosphate to form Man(3)GlcNAc(2)-dolichol diphosphate.</text>
</comment>
<feature type="region of interest" description="Disordered" evidence="3">
    <location>
        <begin position="245"/>
        <end position="269"/>
    </location>
</feature>
<comment type="similarity">
    <text evidence="2">Belongs to the glycosyltransferase group 1 family.</text>
</comment>
<comment type="subcellular location">
    <subcellularLocation>
        <location evidence="2">Endoplasmic reticulum membrane</location>
        <topology evidence="2">Single-pass membrane protein</topology>
    </subcellularLocation>
</comment>
<evidence type="ECO:0000256" key="2">
    <source>
        <dbReference type="RuleBase" id="RU367136"/>
    </source>
</evidence>
<dbReference type="PANTHER" id="PTHR45918">
    <property type="entry name" value="ALPHA-1,3/1,6-MANNOSYLTRANSFERASE ALG2"/>
    <property type="match status" value="1"/>
</dbReference>
<keyword evidence="2" id="KW-0328">Glycosyltransferase</keyword>
<evidence type="ECO:0000256" key="3">
    <source>
        <dbReference type="SAM" id="MobiDB-lite"/>
    </source>
</evidence>
<name>A0A7S4APY7_9STRA</name>
<keyword evidence="1 2" id="KW-0808">Transferase</keyword>
<comment type="pathway">
    <text evidence="2">Protein modification; protein glycosylation.</text>
</comment>
<comment type="catalytic activity">
    <reaction evidence="2">
        <text>an alpha-D-Man-(1-&gt;3)-beta-D-Man-(1-&gt;4)-beta-D-GlcNAc-(1-&gt;4)-alpha-D-GlcNAc-diphospho-di-trans,poly-cis-dolichol + GDP-alpha-D-mannose = an alpha-D-Man-(1-&gt;3)-[alpha-D-Man-(1-&gt;6)]-beta-D-Man-(1-&gt;4)-beta-D-GlcNAc-(1-&gt;4)-alpha-D-GlcNAc-diphospho-di-trans,poly-cis-dolichol + GDP + H(+)</text>
        <dbReference type="Rhea" id="RHEA:29519"/>
        <dbReference type="Rhea" id="RHEA-COMP:19513"/>
        <dbReference type="Rhea" id="RHEA-COMP:19515"/>
        <dbReference type="ChEBI" id="CHEBI:15378"/>
        <dbReference type="ChEBI" id="CHEBI:57527"/>
        <dbReference type="ChEBI" id="CHEBI:58189"/>
        <dbReference type="ChEBI" id="CHEBI:132510"/>
        <dbReference type="ChEBI" id="CHEBI:132511"/>
        <dbReference type="EC" id="2.4.1.257"/>
    </reaction>
    <physiologicalReaction direction="left-to-right" evidence="2">
        <dbReference type="Rhea" id="RHEA:29520"/>
    </physiologicalReaction>
</comment>
<reference evidence="4" key="1">
    <citation type="submission" date="2021-01" db="EMBL/GenBank/DDBJ databases">
        <authorList>
            <person name="Corre E."/>
            <person name="Pelletier E."/>
            <person name="Niang G."/>
            <person name="Scheremetjew M."/>
            <person name="Finn R."/>
            <person name="Kale V."/>
            <person name="Holt S."/>
            <person name="Cochrane G."/>
            <person name="Meng A."/>
            <person name="Brown T."/>
            <person name="Cohen L."/>
        </authorList>
    </citation>
    <scope>NUCLEOTIDE SEQUENCE</scope>
    <source>
        <strain evidence="4">10249 10 AB</strain>
    </source>
</reference>
<comment type="catalytic activity">
    <reaction evidence="2">
        <text>a beta-D-Man-(1-&gt;4)-beta-D-GlcNAc-(1-&gt;4)-alpha-D-GlcNAc-diphospho-di-trans,poly-cis-dolichol + GDP-alpha-D-mannose = an alpha-D-Man-(1-&gt;3)-beta-D-Man-(1-&gt;4)-beta-D-GlcNAc-(1-&gt;4)-alpha-D-GlcNAc-diphospho-di-trans,poly-cis-dolichol + GDP + H(+)</text>
        <dbReference type="Rhea" id="RHEA:29515"/>
        <dbReference type="Rhea" id="RHEA-COMP:19511"/>
        <dbReference type="Rhea" id="RHEA-COMP:19513"/>
        <dbReference type="ChEBI" id="CHEBI:15378"/>
        <dbReference type="ChEBI" id="CHEBI:57527"/>
        <dbReference type="ChEBI" id="CHEBI:58189"/>
        <dbReference type="ChEBI" id="CHEBI:58472"/>
        <dbReference type="ChEBI" id="CHEBI:132510"/>
        <dbReference type="EC" id="2.4.1.132"/>
    </reaction>
    <physiologicalReaction direction="left-to-right" evidence="2">
        <dbReference type="Rhea" id="RHEA:29516"/>
    </physiologicalReaction>
</comment>
<dbReference type="GO" id="GO:0004378">
    <property type="term" value="F:GDP-Man:Man(1)GlcNAc(2)-PP-Dol alpha-1,3-mannosyltransferase activity"/>
    <property type="evidence" value="ECO:0007669"/>
    <property type="project" value="UniProtKB-UniRule"/>
</dbReference>
<gene>
    <name evidence="4" type="ORF">PAUS00366_LOCUS15742</name>
</gene>
<dbReference type="EMBL" id="HBIX01022589">
    <property type="protein sequence ID" value="CAE0722986.1"/>
    <property type="molecule type" value="Transcribed_RNA"/>
</dbReference>
<dbReference type="InterPro" id="IPR027054">
    <property type="entry name" value="ALG2"/>
</dbReference>
<dbReference type="PANTHER" id="PTHR45918:SF1">
    <property type="entry name" value="ALPHA-1,3_1,6-MANNOSYLTRANSFERASE ALG2"/>
    <property type="match status" value="1"/>
</dbReference>
<dbReference type="AlphaFoldDB" id="A0A7S4APY7"/>
<dbReference type="UniPathway" id="UPA00378"/>